<dbReference type="InterPro" id="IPR009474">
    <property type="entry name" value="BrxB/BrxA"/>
</dbReference>
<evidence type="ECO:0000313" key="2">
    <source>
        <dbReference type="EMBL" id="MER0428522.1"/>
    </source>
</evidence>
<comment type="similarity">
    <text evidence="1">Belongs to the bacilliredoxin family.</text>
</comment>
<dbReference type="NCBIfam" id="TIGR04191">
    <property type="entry name" value="YphP_YqiW"/>
    <property type="match status" value="1"/>
</dbReference>
<dbReference type="Proteomes" id="UP001456562">
    <property type="component" value="Unassembled WGS sequence"/>
</dbReference>
<evidence type="ECO:0000256" key="1">
    <source>
        <dbReference type="ARBA" id="ARBA00038305"/>
    </source>
</evidence>
<dbReference type="Gene3D" id="3.40.30.10">
    <property type="entry name" value="Glutaredoxin"/>
    <property type="match status" value="1"/>
</dbReference>
<reference evidence="2 5" key="2">
    <citation type="submission" date="2024-01" db="EMBL/GenBank/DDBJ databases">
        <title>Metagenomic exploration of the rhizosphere soil microbial community and their significance in facilitating the development of wild simulated ginseng.</title>
        <authorList>
            <person name="Huang J."/>
        </authorList>
    </citation>
    <scope>NUCLEOTIDE SEQUENCE [LARGE SCALE GENOMIC DNA]</scope>
    <source>
        <strain evidence="2 5">WY141</strain>
    </source>
</reference>
<dbReference type="RefSeq" id="WP_176145592.1">
    <property type="nucleotide sequence ID" value="NZ_CP054927.1"/>
</dbReference>
<geneLocation type="plasmid" evidence="3 4">
    <name>unnamed1</name>
</geneLocation>
<keyword evidence="5" id="KW-1185">Reference proteome</keyword>
<dbReference type="GeneID" id="87636362"/>
<sequence length="140" mass="15015">MYSPLLVKPMREELTEVGFTELLTASAVDAAFADTTGTMLLAVNGVKGAAAMARRALRNALAGDGARPARLVTVFAEQDPEPTAKARSYFADIPPSEPSLALFVDGELVWFQPEHRIQGREISQIADDITAAFKEHCPAG</sequence>
<dbReference type="EMBL" id="JBEJUE010000038">
    <property type="protein sequence ID" value="MER0428522.1"/>
    <property type="molecule type" value="Genomic_DNA"/>
</dbReference>
<dbReference type="Proteomes" id="UP000509345">
    <property type="component" value="Plasmid unnamed1"/>
</dbReference>
<evidence type="ECO:0000313" key="4">
    <source>
        <dbReference type="Proteomes" id="UP000509345"/>
    </source>
</evidence>
<name>A0A7H8N0W3_STRMI</name>
<dbReference type="AlphaFoldDB" id="A0A7H8N0W3"/>
<organism evidence="3 4">
    <name type="scientific">Streptomyces microflavus</name>
    <name type="common">Streptomyces lipmanii</name>
    <dbReference type="NCBI Taxonomy" id="1919"/>
    <lineage>
        <taxon>Bacteria</taxon>
        <taxon>Bacillati</taxon>
        <taxon>Actinomycetota</taxon>
        <taxon>Actinomycetes</taxon>
        <taxon>Kitasatosporales</taxon>
        <taxon>Streptomycetaceae</taxon>
        <taxon>Streptomyces</taxon>
    </lineage>
</organism>
<proteinExistence type="inferred from homology"/>
<dbReference type="PANTHER" id="PTHR40052">
    <property type="entry name" value="UPF0403 PROTEIN YQIW-RELATED"/>
    <property type="match status" value="1"/>
</dbReference>
<gene>
    <name evidence="2" type="ORF">ABR748_30520</name>
    <name evidence="3" type="ORF">HUT09_34350</name>
</gene>
<evidence type="ECO:0000313" key="3">
    <source>
        <dbReference type="EMBL" id="QKW47688.1"/>
    </source>
</evidence>
<protein>
    <submittedName>
        <fullName evidence="3">BrxA/BrxB family bacilliredoxin</fullName>
    </submittedName>
</protein>
<dbReference type="Pfam" id="PF06491">
    <property type="entry name" value="Disulph_isomer"/>
    <property type="match status" value="1"/>
</dbReference>
<keyword evidence="3" id="KW-0614">Plasmid</keyword>
<reference evidence="3 4" key="1">
    <citation type="submission" date="2020-06" db="EMBL/GenBank/DDBJ databases">
        <title>Genome mining for natural products.</title>
        <authorList>
            <person name="Zhang B."/>
            <person name="Shi J."/>
            <person name="Ge H."/>
        </authorList>
    </citation>
    <scope>NUCLEOTIDE SEQUENCE [LARGE SCALE GENOMIC DNA]</scope>
    <source>
        <strain evidence="3 4">NA06532</strain>
        <plasmid evidence="3 4">unnamed1</plasmid>
    </source>
</reference>
<dbReference type="EMBL" id="CP054927">
    <property type="protein sequence ID" value="QKW47688.1"/>
    <property type="molecule type" value="Genomic_DNA"/>
</dbReference>
<evidence type="ECO:0000313" key="5">
    <source>
        <dbReference type="Proteomes" id="UP001456562"/>
    </source>
</evidence>
<dbReference type="PANTHER" id="PTHR40052:SF2">
    <property type="entry name" value="BACILLIREDOXIN BRXA"/>
    <property type="match status" value="1"/>
</dbReference>
<accession>A0A7H8N0W3</accession>